<keyword evidence="1" id="KW-0472">Membrane</keyword>
<protein>
    <submittedName>
        <fullName evidence="2">YqhV family protein</fullName>
    </submittedName>
</protein>
<proteinExistence type="predicted"/>
<keyword evidence="1" id="KW-0812">Transmembrane</keyword>
<dbReference type="EMBL" id="JAACYS010000004">
    <property type="protein sequence ID" value="NCU16449.1"/>
    <property type="molecule type" value="Genomic_DNA"/>
</dbReference>
<feature type="transmembrane region" description="Helical" evidence="1">
    <location>
        <begin position="14"/>
        <end position="33"/>
    </location>
</feature>
<reference evidence="2 3" key="1">
    <citation type="submission" date="2020-01" db="EMBL/GenBank/DDBJ databases">
        <title>A novel Bacillus sp. from Pasinler.</title>
        <authorList>
            <person name="Adiguzel A."/>
            <person name="Ay H."/>
            <person name="Baltaci M.O."/>
        </authorList>
    </citation>
    <scope>NUCLEOTIDE SEQUENCE [LARGE SCALE GENOMIC DNA]</scope>
    <source>
        <strain evidence="2 3">P1</strain>
    </source>
</reference>
<evidence type="ECO:0000313" key="3">
    <source>
        <dbReference type="Proteomes" id="UP000743899"/>
    </source>
</evidence>
<evidence type="ECO:0000313" key="2">
    <source>
        <dbReference type="EMBL" id="NCU16449.1"/>
    </source>
</evidence>
<comment type="caution">
    <text evidence="2">The sequence shown here is derived from an EMBL/GenBank/DDBJ whole genome shotgun (WGS) entry which is preliminary data.</text>
</comment>
<gene>
    <name evidence="2" type="ORF">GW534_01505</name>
</gene>
<dbReference type="Proteomes" id="UP000743899">
    <property type="component" value="Unassembled WGS sequence"/>
</dbReference>
<keyword evidence="1" id="KW-1133">Transmembrane helix</keyword>
<name>A0ABX0A1K0_9BACI</name>
<feature type="transmembrane region" description="Helical" evidence="1">
    <location>
        <begin position="69"/>
        <end position="88"/>
    </location>
</feature>
<evidence type="ECO:0000256" key="1">
    <source>
        <dbReference type="SAM" id="Phobius"/>
    </source>
</evidence>
<dbReference type="RefSeq" id="WP_161919288.1">
    <property type="nucleotide sequence ID" value="NZ_JAACYS010000004.1"/>
</dbReference>
<feature type="transmembrane region" description="Helical" evidence="1">
    <location>
        <begin position="40"/>
        <end position="63"/>
    </location>
</feature>
<dbReference type="Pfam" id="PF10942">
    <property type="entry name" value="DUF2619"/>
    <property type="match status" value="1"/>
</dbReference>
<organism evidence="2 3">
    <name type="scientific">Pallidibacillus pasinlerensis</name>
    <dbReference type="NCBI Taxonomy" id="2703818"/>
    <lineage>
        <taxon>Bacteria</taxon>
        <taxon>Bacillati</taxon>
        <taxon>Bacillota</taxon>
        <taxon>Bacilli</taxon>
        <taxon>Bacillales</taxon>
        <taxon>Bacillaceae</taxon>
        <taxon>Pallidibacillus</taxon>
    </lineage>
</organism>
<dbReference type="InterPro" id="IPR020390">
    <property type="entry name" value="Uncharacterised_YqhV"/>
</dbReference>
<sequence>MFQFLDKAIIGMSLLRFFSGTIEILVAIIILKLNNIEKALVVNSMLAFVGPLILILTTSIGLIGLADKISISKIFWIFIGICFILYGVNSK</sequence>
<keyword evidence="3" id="KW-1185">Reference proteome</keyword>
<accession>A0ABX0A1K0</accession>